<comment type="caution">
    <text evidence="1">The sequence shown here is derived from an EMBL/GenBank/DDBJ whole genome shotgun (WGS) entry which is preliminary data.</text>
</comment>
<name>H0EGW3_GLAL7</name>
<keyword evidence="2" id="KW-1185">Reference proteome</keyword>
<sequence length="51" mass="5941">MYPYLNTSYNESRKKDLCWVNKWNPGTGLERGMLVSFCYTCAPAMGKLWTD</sequence>
<reference evidence="1 2" key="1">
    <citation type="journal article" date="2012" name="Eukaryot. Cell">
        <title>Genome sequence of the fungus Glarea lozoyensis: the first genome sequence of a species from the Helotiaceae family.</title>
        <authorList>
            <person name="Youssar L."/>
            <person name="Gruening B.A."/>
            <person name="Erxleben A."/>
            <person name="Guenther S."/>
            <person name="Huettel W."/>
        </authorList>
    </citation>
    <scope>NUCLEOTIDE SEQUENCE [LARGE SCALE GENOMIC DNA]</scope>
    <source>
        <strain evidence="2">ATCC 74030 / MF5533</strain>
    </source>
</reference>
<gene>
    <name evidence="1" type="ORF">M7I_1821</name>
</gene>
<dbReference type="AlphaFoldDB" id="H0EGW3"/>
<dbReference type="InParanoid" id="H0EGW3"/>
<dbReference type="OrthoDB" id="9996127at2759"/>
<dbReference type="Proteomes" id="UP000005446">
    <property type="component" value="Unassembled WGS sequence"/>
</dbReference>
<accession>H0EGW3</accession>
<organism evidence="1 2">
    <name type="scientific">Glarea lozoyensis (strain ATCC 74030 / MF5533)</name>
    <dbReference type="NCBI Taxonomy" id="1104152"/>
    <lineage>
        <taxon>Eukaryota</taxon>
        <taxon>Fungi</taxon>
        <taxon>Dikarya</taxon>
        <taxon>Ascomycota</taxon>
        <taxon>Pezizomycotina</taxon>
        <taxon>Leotiomycetes</taxon>
        <taxon>Helotiales</taxon>
        <taxon>Helotiaceae</taxon>
        <taxon>Glarea</taxon>
    </lineage>
</organism>
<dbReference type="EMBL" id="AGUE01000032">
    <property type="protein sequence ID" value="EHL02227.1"/>
    <property type="molecule type" value="Genomic_DNA"/>
</dbReference>
<evidence type="ECO:0000313" key="2">
    <source>
        <dbReference type="Proteomes" id="UP000005446"/>
    </source>
</evidence>
<protein>
    <submittedName>
        <fullName evidence="1">Uncharacterized protein</fullName>
    </submittedName>
</protein>
<dbReference type="HOGENOM" id="CLU_3106547_0_0_1"/>
<evidence type="ECO:0000313" key="1">
    <source>
        <dbReference type="EMBL" id="EHL02227.1"/>
    </source>
</evidence>
<proteinExistence type="predicted"/>